<dbReference type="KEGG" id="elux:BTN50_1618"/>
<dbReference type="RefSeq" id="WP_161492985.1">
    <property type="nucleotide sequence ID" value="NZ_CP020661.1"/>
</dbReference>
<dbReference type="EMBL" id="CP020661">
    <property type="protein sequence ID" value="ATF10059.1"/>
    <property type="molecule type" value="Genomic_DNA"/>
</dbReference>
<organism evidence="1 2">
    <name type="scientific">Candidatus Enterovibrio altilux</name>
    <dbReference type="NCBI Taxonomy" id="1927128"/>
    <lineage>
        <taxon>Bacteria</taxon>
        <taxon>Pseudomonadati</taxon>
        <taxon>Pseudomonadota</taxon>
        <taxon>Gammaproteobacteria</taxon>
        <taxon>Vibrionales</taxon>
        <taxon>Vibrionaceae</taxon>
        <taxon>Enterovibrio</taxon>
    </lineage>
</organism>
<sequence length="58" mass="6600">MFSAFFFVVMALLINPHIRARKVRTGAASDVELGVSLNQNQMNGRSIYYLIDEKFFDG</sequence>
<dbReference type="Proteomes" id="UP000218160">
    <property type="component" value="Plasmid pCC1"/>
</dbReference>
<evidence type="ECO:0000313" key="2">
    <source>
        <dbReference type="Proteomes" id="UP000218160"/>
    </source>
</evidence>
<reference evidence="2" key="1">
    <citation type="submission" date="2017-04" db="EMBL/GenBank/DDBJ databases">
        <title>Genome evolution of the luminous symbionts of deep sea anglerfish.</title>
        <authorList>
            <person name="Hendry T.A."/>
        </authorList>
    </citation>
    <scope>NUCLEOTIDE SEQUENCE [LARGE SCALE GENOMIC DNA]</scope>
    <source>
        <plasmid evidence="2">pcc1</plasmid>
    </source>
</reference>
<geneLocation type="plasmid" evidence="2">
    <name>pcc1</name>
</geneLocation>
<evidence type="ECO:0000313" key="1">
    <source>
        <dbReference type="EMBL" id="ATF10059.1"/>
    </source>
</evidence>
<name>A0A291BAL8_9GAMM</name>
<proteinExistence type="predicted"/>
<keyword evidence="1" id="KW-0614">Plasmid</keyword>
<gene>
    <name evidence="1" type="ORF">BTN50_1618</name>
</gene>
<keyword evidence="2" id="KW-1185">Reference proteome</keyword>
<dbReference type="AlphaFoldDB" id="A0A291BAL8"/>
<accession>A0A291BAL8</accession>
<protein>
    <submittedName>
        <fullName evidence="1">Uncharacterized protein</fullName>
    </submittedName>
</protein>